<dbReference type="EMBL" id="JBHSZG010000001">
    <property type="protein sequence ID" value="MFC7137283.1"/>
    <property type="molecule type" value="Genomic_DNA"/>
</dbReference>
<gene>
    <name evidence="1" type="ORF">ACFQRB_14175</name>
</gene>
<dbReference type="SUPFAM" id="SSF50998">
    <property type="entry name" value="Quinoprotein alcohol dehydrogenase-like"/>
    <property type="match status" value="1"/>
</dbReference>
<dbReference type="Gene3D" id="2.130.10.10">
    <property type="entry name" value="YVTN repeat-like/Quinoprotein amine dehydrogenase"/>
    <property type="match status" value="1"/>
</dbReference>
<name>A0ABD5XQ58_9EURY</name>
<comment type="caution">
    <text evidence="1">The sequence shown here is derived from an EMBL/GenBank/DDBJ whole genome shotgun (WGS) entry which is preliminary data.</text>
</comment>
<sequence length="189" mass="20769">MDAVGDSVYFTDNRFIESVGSTNIDSRQEIPNAAVDRITSLTDDERVSYYCGEDRNGDVMLVALDRRRNSVIRNIELPHSWNQPLHVDGVARVGDLAFVHIGNRLLGVDRSGDVVYQPKVGSDHRAGPVQAVGNRAYFRADGHLKSIDPDSGKVLIEMKLAEPYSAATEIDGLLVIGDEAGRVRAFESE</sequence>
<evidence type="ECO:0008006" key="3">
    <source>
        <dbReference type="Google" id="ProtNLM"/>
    </source>
</evidence>
<dbReference type="InterPro" id="IPR011047">
    <property type="entry name" value="Quinoprotein_ADH-like_sf"/>
</dbReference>
<organism evidence="1 2">
    <name type="scientific">Halobaculum litoreum</name>
    <dbReference type="NCBI Taxonomy" id="3031998"/>
    <lineage>
        <taxon>Archaea</taxon>
        <taxon>Methanobacteriati</taxon>
        <taxon>Methanobacteriota</taxon>
        <taxon>Stenosarchaea group</taxon>
        <taxon>Halobacteria</taxon>
        <taxon>Halobacteriales</taxon>
        <taxon>Haloferacaceae</taxon>
        <taxon>Halobaculum</taxon>
    </lineage>
</organism>
<dbReference type="AlphaFoldDB" id="A0ABD5XQ58"/>
<reference evidence="1 2" key="1">
    <citation type="journal article" date="2019" name="Int. J. Syst. Evol. Microbiol.">
        <title>The Global Catalogue of Microorganisms (GCM) 10K type strain sequencing project: providing services to taxonomists for standard genome sequencing and annotation.</title>
        <authorList>
            <consortium name="The Broad Institute Genomics Platform"/>
            <consortium name="The Broad Institute Genome Sequencing Center for Infectious Disease"/>
            <person name="Wu L."/>
            <person name="Ma J."/>
        </authorList>
    </citation>
    <scope>NUCLEOTIDE SEQUENCE [LARGE SCALE GENOMIC DNA]</scope>
    <source>
        <strain evidence="1 2">DT92</strain>
    </source>
</reference>
<dbReference type="Proteomes" id="UP001596368">
    <property type="component" value="Unassembled WGS sequence"/>
</dbReference>
<proteinExistence type="predicted"/>
<evidence type="ECO:0000313" key="1">
    <source>
        <dbReference type="EMBL" id="MFC7137283.1"/>
    </source>
</evidence>
<keyword evidence="2" id="KW-1185">Reference proteome</keyword>
<evidence type="ECO:0000313" key="2">
    <source>
        <dbReference type="Proteomes" id="UP001596368"/>
    </source>
</evidence>
<accession>A0ABD5XQ58</accession>
<protein>
    <recommendedName>
        <fullName evidence="3">PQQ-like domain-containing protein</fullName>
    </recommendedName>
</protein>
<dbReference type="InterPro" id="IPR015943">
    <property type="entry name" value="WD40/YVTN_repeat-like_dom_sf"/>
</dbReference>